<evidence type="ECO:0000313" key="3">
    <source>
        <dbReference type="Proteomes" id="UP000831390"/>
    </source>
</evidence>
<keyword evidence="3" id="KW-1185">Reference proteome</keyword>
<dbReference type="RefSeq" id="WP_243511034.1">
    <property type="nucleotide sequence ID" value="NZ_CP094534.1"/>
</dbReference>
<name>A0ABY4AZW0_9BACT</name>
<feature type="region of interest" description="Disordered" evidence="1">
    <location>
        <begin position="1"/>
        <end position="23"/>
    </location>
</feature>
<evidence type="ECO:0000256" key="1">
    <source>
        <dbReference type="SAM" id="MobiDB-lite"/>
    </source>
</evidence>
<evidence type="ECO:0000313" key="2">
    <source>
        <dbReference type="EMBL" id="UOE32427.1"/>
    </source>
</evidence>
<gene>
    <name evidence="2" type="ORF">MTP16_14950</name>
</gene>
<dbReference type="Proteomes" id="UP000831390">
    <property type="component" value="Chromosome"/>
</dbReference>
<protein>
    <submittedName>
        <fullName evidence="2">Uncharacterized protein</fullName>
    </submittedName>
</protein>
<accession>A0ABY4AZW0</accession>
<sequence length="104" mass="11891">MSHRGRFQAQGKKLEESEPWEQGTPLILKDGQTLLKTLESKLKPKDRRIRKESFIDCMKTIVRIQKNGGYNVTHAGKPLLKSFPVDDTEHERVDLEIHAGIALI</sequence>
<dbReference type="EMBL" id="CP094534">
    <property type="protein sequence ID" value="UOE32427.1"/>
    <property type="molecule type" value="Genomic_DNA"/>
</dbReference>
<proteinExistence type="predicted"/>
<organism evidence="2 3">
    <name type="scientific">Hymenobacter monticola</name>
    <dbReference type="NCBI Taxonomy" id="1705399"/>
    <lineage>
        <taxon>Bacteria</taxon>
        <taxon>Pseudomonadati</taxon>
        <taxon>Bacteroidota</taxon>
        <taxon>Cytophagia</taxon>
        <taxon>Cytophagales</taxon>
        <taxon>Hymenobacteraceae</taxon>
        <taxon>Hymenobacter</taxon>
    </lineage>
</organism>
<reference evidence="2 3" key="1">
    <citation type="submission" date="2022-03" db="EMBL/GenBank/DDBJ databases">
        <title>Hymenobactersp. isolated from the air.</title>
        <authorList>
            <person name="Won M."/>
            <person name="Kwon S.-W."/>
        </authorList>
    </citation>
    <scope>NUCLEOTIDE SEQUENCE [LARGE SCALE GENOMIC DNA]</scope>
    <source>
        <strain evidence="2 3">KACC 22596</strain>
    </source>
</reference>